<evidence type="ECO:0000256" key="2">
    <source>
        <dbReference type="ARBA" id="ARBA00022448"/>
    </source>
</evidence>
<dbReference type="Gene3D" id="2.40.420.20">
    <property type="match status" value="1"/>
</dbReference>
<evidence type="ECO:0000256" key="1">
    <source>
        <dbReference type="ARBA" id="ARBA00009477"/>
    </source>
</evidence>
<feature type="domain" description="Multidrug resistance protein MdtA-like C-terminal permuted SH3" evidence="8">
    <location>
        <begin position="319"/>
        <end position="377"/>
    </location>
</feature>
<dbReference type="PANTHER" id="PTHR30097">
    <property type="entry name" value="CATION EFFLUX SYSTEM PROTEIN CUSB"/>
    <property type="match status" value="1"/>
</dbReference>
<protein>
    <submittedName>
        <fullName evidence="9">Efflux RND transporter periplasmic adaptor subunit</fullName>
    </submittedName>
</protein>
<dbReference type="Pfam" id="PF19335">
    <property type="entry name" value="HMBD"/>
    <property type="match status" value="1"/>
</dbReference>
<proteinExistence type="inferred from homology"/>
<dbReference type="Pfam" id="PF25919">
    <property type="entry name" value="BSH_CusB"/>
    <property type="match status" value="1"/>
</dbReference>
<evidence type="ECO:0000259" key="6">
    <source>
        <dbReference type="Pfam" id="PF25919"/>
    </source>
</evidence>
<comment type="caution">
    <text evidence="9">The sequence shown here is derived from an EMBL/GenBank/DDBJ whole genome shotgun (WGS) entry which is preliminary data.</text>
</comment>
<evidence type="ECO:0000313" key="9">
    <source>
        <dbReference type="EMBL" id="MBF6057706.1"/>
    </source>
</evidence>
<dbReference type="SUPFAM" id="SSF111369">
    <property type="entry name" value="HlyD-like secretion proteins"/>
    <property type="match status" value="1"/>
</dbReference>
<dbReference type="NCBIfam" id="TIGR01730">
    <property type="entry name" value="RND_mfp"/>
    <property type="match status" value="1"/>
</dbReference>
<keyword evidence="10" id="KW-1185">Reference proteome</keyword>
<accession>A0ABS0C0D4</accession>
<reference evidence="9 10" key="1">
    <citation type="submission" date="2020-11" db="EMBL/GenBank/DDBJ databases">
        <title>Sulfur oxidizing isolate from Hospital Hole Sinkhole.</title>
        <authorList>
            <person name="Scott K.M."/>
        </authorList>
    </citation>
    <scope>NUCLEOTIDE SEQUENCE [LARGE SCALE GENOMIC DNA]</scope>
    <source>
        <strain evidence="9 10">HH1</strain>
    </source>
</reference>
<name>A0ABS0C0D4_9GAMM</name>
<evidence type="ECO:0000259" key="7">
    <source>
        <dbReference type="Pfam" id="PF25954"/>
    </source>
</evidence>
<dbReference type="InterPro" id="IPR058790">
    <property type="entry name" value="BSH_CusB"/>
</dbReference>
<dbReference type="Gene3D" id="6.10.140.730">
    <property type="match status" value="1"/>
</dbReference>
<gene>
    <name evidence="9" type="ORF">H8792_005070</name>
</gene>
<dbReference type="Pfam" id="PF25954">
    <property type="entry name" value="Beta-barrel_RND_2"/>
    <property type="match status" value="1"/>
</dbReference>
<dbReference type="EMBL" id="JACBGI020000006">
    <property type="protein sequence ID" value="MBF6057706.1"/>
    <property type="molecule type" value="Genomic_DNA"/>
</dbReference>
<feature type="signal peptide" evidence="3">
    <location>
        <begin position="1"/>
        <end position="21"/>
    </location>
</feature>
<feature type="domain" description="Heavy metal binding" evidence="4">
    <location>
        <begin position="30"/>
        <end position="56"/>
    </location>
</feature>
<dbReference type="Pfam" id="PF25869">
    <property type="entry name" value="3HB_CusB"/>
    <property type="match status" value="1"/>
</dbReference>
<evidence type="ECO:0000313" key="10">
    <source>
        <dbReference type="Proteomes" id="UP001193680"/>
    </source>
</evidence>
<dbReference type="InterPro" id="IPR058791">
    <property type="entry name" value="3HB_CusB"/>
</dbReference>
<dbReference type="Proteomes" id="UP001193680">
    <property type="component" value="Unassembled WGS sequence"/>
</dbReference>
<sequence>MKRRLFLGLCLTPFLSPLARAEEKNATIYKYVCPMHPQIIRSHEGTCPICGMDLVKQAFEQQSNQLQISSHQTMNSKMKQGFAIRTTLVQKTTLWKYIPTFGKVVADESKVIHIHPRAAGWIDHLSVRNNGELVKRGQLLYKIYAPEIVSAQQDFLLAVQKSKLRPNRSDAVVEAMRSRLQFLGISSGTIKSLEKRQRPYNEIPIYAEQSGIVTNLIVQNGMYVEPKTELMSLQDLSSVWIEAQVLPLQQAWLAEGLSANITSTAYPDRRWEGDISYIYPVADAKTQATSVRIPLLNDDGVLKPNMLVDVEIFGGPKQNALAIPLEAVIDNGQQKRVVKSLGDGKFDVVEINTGMETSGIVEVLSGLQTGDEIVVSGQFLIDSESQIQANLRRLLQNDASDAQ</sequence>
<evidence type="ECO:0000259" key="4">
    <source>
        <dbReference type="Pfam" id="PF19335"/>
    </source>
</evidence>
<feature type="chain" id="PRO_5046226762" evidence="3">
    <location>
        <begin position="22"/>
        <end position="403"/>
    </location>
</feature>
<feature type="domain" description="CusB-like barrel-sandwich hybrid" evidence="6">
    <location>
        <begin position="113"/>
        <end position="233"/>
    </location>
</feature>
<dbReference type="Gene3D" id="2.40.30.170">
    <property type="match status" value="1"/>
</dbReference>
<dbReference type="Pfam" id="PF25967">
    <property type="entry name" value="RND-MFP_C"/>
    <property type="match status" value="1"/>
</dbReference>
<keyword evidence="3" id="KW-0732">Signal</keyword>
<evidence type="ECO:0000259" key="5">
    <source>
        <dbReference type="Pfam" id="PF25869"/>
    </source>
</evidence>
<evidence type="ECO:0000256" key="3">
    <source>
        <dbReference type="SAM" id="SignalP"/>
    </source>
</evidence>
<dbReference type="InterPro" id="IPR058792">
    <property type="entry name" value="Beta-barrel_RND_2"/>
</dbReference>
<dbReference type="PANTHER" id="PTHR30097:SF15">
    <property type="entry name" value="CATION EFFLUX SYSTEM PROTEIN CUSB"/>
    <property type="match status" value="1"/>
</dbReference>
<dbReference type="RefSeq" id="WP_185977855.1">
    <property type="nucleotide sequence ID" value="NZ_JACBGI020000006.1"/>
</dbReference>
<evidence type="ECO:0000259" key="8">
    <source>
        <dbReference type="Pfam" id="PF25967"/>
    </source>
</evidence>
<dbReference type="InterPro" id="IPR051909">
    <property type="entry name" value="MFP_Cation_Efflux"/>
</dbReference>
<comment type="similarity">
    <text evidence="1">Belongs to the membrane fusion protein (MFP) (TC 8.A.1) family.</text>
</comment>
<feature type="domain" description="CusB-like beta-barrel" evidence="7">
    <location>
        <begin position="238"/>
        <end position="312"/>
    </location>
</feature>
<organism evidence="9 10">
    <name type="scientific">Thiomicrorhabdus heinhorstiae</name>
    <dbReference type="NCBI Taxonomy" id="2748010"/>
    <lineage>
        <taxon>Bacteria</taxon>
        <taxon>Pseudomonadati</taxon>
        <taxon>Pseudomonadota</taxon>
        <taxon>Gammaproteobacteria</taxon>
        <taxon>Thiotrichales</taxon>
        <taxon>Piscirickettsiaceae</taxon>
        <taxon>Thiomicrorhabdus</taxon>
    </lineage>
</organism>
<dbReference type="InterPro" id="IPR045800">
    <property type="entry name" value="HMBD"/>
</dbReference>
<feature type="domain" description="CusB-like three alpha-helical bundle" evidence="5">
    <location>
        <begin position="147"/>
        <end position="199"/>
    </location>
</feature>
<keyword evidence="2" id="KW-0813">Transport</keyword>
<dbReference type="InterPro" id="IPR058627">
    <property type="entry name" value="MdtA-like_C"/>
</dbReference>
<dbReference type="InterPro" id="IPR006143">
    <property type="entry name" value="RND_pump_MFP"/>
</dbReference>